<gene>
    <name evidence="2" type="ORF">UU58_C0007G0005</name>
</gene>
<feature type="transmembrane region" description="Helical" evidence="1">
    <location>
        <begin position="31"/>
        <end position="53"/>
    </location>
</feature>
<proteinExistence type="predicted"/>
<protein>
    <recommendedName>
        <fullName evidence="4">2TM domain-containing protein</fullName>
    </recommendedName>
</protein>
<evidence type="ECO:0000256" key="1">
    <source>
        <dbReference type="SAM" id="Phobius"/>
    </source>
</evidence>
<evidence type="ECO:0008006" key="4">
    <source>
        <dbReference type="Google" id="ProtNLM"/>
    </source>
</evidence>
<name>A0A0G0VU30_9BACT</name>
<dbReference type="EMBL" id="LCBE01000007">
    <property type="protein sequence ID" value="KKS04360.1"/>
    <property type="molecule type" value="Genomic_DNA"/>
</dbReference>
<evidence type="ECO:0000313" key="3">
    <source>
        <dbReference type="Proteomes" id="UP000034236"/>
    </source>
</evidence>
<keyword evidence="1" id="KW-1133">Transmembrane helix</keyword>
<feature type="transmembrane region" description="Helical" evidence="1">
    <location>
        <begin position="59"/>
        <end position="79"/>
    </location>
</feature>
<reference evidence="2 3" key="1">
    <citation type="journal article" date="2015" name="Nature">
        <title>rRNA introns, odd ribosomes, and small enigmatic genomes across a large radiation of phyla.</title>
        <authorList>
            <person name="Brown C.T."/>
            <person name="Hug L.A."/>
            <person name="Thomas B.C."/>
            <person name="Sharon I."/>
            <person name="Castelle C.J."/>
            <person name="Singh A."/>
            <person name="Wilkins M.J."/>
            <person name="Williams K.H."/>
            <person name="Banfield J.F."/>
        </authorList>
    </citation>
    <scope>NUCLEOTIDE SEQUENCE [LARGE SCALE GENOMIC DNA]</scope>
</reference>
<accession>A0A0G0VU30</accession>
<keyword evidence="1" id="KW-0812">Transmembrane</keyword>
<evidence type="ECO:0000313" key="2">
    <source>
        <dbReference type="EMBL" id="KKS04360.1"/>
    </source>
</evidence>
<keyword evidence="1" id="KW-0472">Membrane</keyword>
<dbReference type="Proteomes" id="UP000034236">
    <property type="component" value="Unassembled WGS sequence"/>
</dbReference>
<sequence>MEERVKNLEKEIKLIKERNLRVEADKAWETSYFRIFLISAVIYVLAVFVLYFIGSGNYFLNALVPAIGYFLSVQSLPFIKKWWIKSFNKN</sequence>
<dbReference type="AlphaFoldDB" id="A0A0G0VU30"/>
<comment type="caution">
    <text evidence="2">The sequence shown here is derived from an EMBL/GenBank/DDBJ whole genome shotgun (WGS) entry which is preliminary data.</text>
</comment>
<organism evidence="2 3">
    <name type="scientific">Candidatus Nomurabacteria bacterium GW2011_GWA2_41_25</name>
    <dbReference type="NCBI Taxonomy" id="1618736"/>
    <lineage>
        <taxon>Bacteria</taxon>
        <taxon>Candidatus Nomuraibacteriota</taxon>
    </lineage>
</organism>